<accession>A0A0E9QA92</accession>
<name>A0A0E9QA92_ANGAN</name>
<protein>
    <submittedName>
        <fullName evidence="1">Uncharacterized protein</fullName>
    </submittedName>
</protein>
<organism evidence="1">
    <name type="scientific">Anguilla anguilla</name>
    <name type="common">European freshwater eel</name>
    <name type="synonym">Muraena anguilla</name>
    <dbReference type="NCBI Taxonomy" id="7936"/>
    <lineage>
        <taxon>Eukaryota</taxon>
        <taxon>Metazoa</taxon>
        <taxon>Chordata</taxon>
        <taxon>Craniata</taxon>
        <taxon>Vertebrata</taxon>
        <taxon>Euteleostomi</taxon>
        <taxon>Actinopterygii</taxon>
        <taxon>Neopterygii</taxon>
        <taxon>Teleostei</taxon>
        <taxon>Anguilliformes</taxon>
        <taxon>Anguillidae</taxon>
        <taxon>Anguilla</taxon>
    </lineage>
</organism>
<sequence length="59" mass="7022">MFCYSQIRGTIVQSGHYNRENRLSYVMFPTFYADIFILLCMSKNPNNKNTTRLRQPQLT</sequence>
<reference evidence="1" key="1">
    <citation type="submission" date="2014-11" db="EMBL/GenBank/DDBJ databases">
        <authorList>
            <person name="Amaro Gonzalez C."/>
        </authorList>
    </citation>
    <scope>NUCLEOTIDE SEQUENCE</scope>
</reference>
<dbReference type="AlphaFoldDB" id="A0A0E9QA92"/>
<proteinExistence type="predicted"/>
<dbReference type="EMBL" id="GBXM01095544">
    <property type="protein sequence ID" value="JAH13033.1"/>
    <property type="molecule type" value="Transcribed_RNA"/>
</dbReference>
<reference evidence="1" key="2">
    <citation type="journal article" date="2015" name="Fish Shellfish Immunol.">
        <title>Early steps in the European eel (Anguilla anguilla)-Vibrio vulnificus interaction in the gills: Role of the RtxA13 toxin.</title>
        <authorList>
            <person name="Callol A."/>
            <person name="Pajuelo D."/>
            <person name="Ebbesson L."/>
            <person name="Teles M."/>
            <person name="MacKenzie S."/>
            <person name="Amaro C."/>
        </authorList>
    </citation>
    <scope>NUCLEOTIDE SEQUENCE</scope>
</reference>
<evidence type="ECO:0000313" key="1">
    <source>
        <dbReference type="EMBL" id="JAH13033.1"/>
    </source>
</evidence>